<dbReference type="Gene3D" id="2.60.40.150">
    <property type="entry name" value="C2 domain"/>
    <property type="match status" value="1"/>
</dbReference>
<evidence type="ECO:0000259" key="4">
    <source>
        <dbReference type="PROSITE" id="PS50106"/>
    </source>
</evidence>
<protein>
    <submittedName>
        <fullName evidence="6">Uncharacterized protein LOC113494048</fullName>
    </submittedName>
</protein>
<proteinExistence type="predicted"/>
<feature type="compositionally biased region" description="Polar residues" evidence="1">
    <location>
        <begin position="1604"/>
        <end position="1613"/>
    </location>
</feature>
<dbReference type="Gene3D" id="1.20.900.10">
    <property type="entry name" value="Dbl homology (DH) domain"/>
    <property type="match status" value="1"/>
</dbReference>
<dbReference type="PROSITE" id="PS50010">
    <property type="entry name" value="DH_2"/>
    <property type="match status" value="1"/>
</dbReference>
<dbReference type="PROSITE" id="PS50004">
    <property type="entry name" value="C2"/>
    <property type="match status" value="1"/>
</dbReference>
<dbReference type="InterPro" id="IPR011993">
    <property type="entry name" value="PH-like_dom_sf"/>
</dbReference>
<feature type="compositionally biased region" description="Polar residues" evidence="1">
    <location>
        <begin position="1723"/>
        <end position="1732"/>
    </location>
</feature>
<feature type="domain" description="DH" evidence="3">
    <location>
        <begin position="1162"/>
        <end position="1348"/>
    </location>
</feature>
<dbReference type="SMART" id="SM00239">
    <property type="entry name" value="C2"/>
    <property type="match status" value="1"/>
</dbReference>
<feature type="compositionally biased region" description="Basic and acidic residues" evidence="1">
    <location>
        <begin position="1785"/>
        <end position="1803"/>
    </location>
</feature>
<feature type="region of interest" description="Disordered" evidence="1">
    <location>
        <begin position="1690"/>
        <end position="1732"/>
    </location>
</feature>
<feature type="compositionally biased region" description="Low complexity" evidence="1">
    <location>
        <begin position="1957"/>
        <end position="1973"/>
    </location>
</feature>
<feature type="compositionally biased region" description="Acidic residues" evidence="1">
    <location>
        <begin position="2527"/>
        <end position="2536"/>
    </location>
</feature>
<dbReference type="InterPro" id="IPR032057">
    <property type="entry name" value="DUF4799"/>
</dbReference>
<evidence type="ECO:0000256" key="1">
    <source>
        <dbReference type="SAM" id="MobiDB-lite"/>
    </source>
</evidence>
<feature type="domain" description="C2" evidence="2">
    <location>
        <begin position="756"/>
        <end position="892"/>
    </location>
</feature>
<dbReference type="Pfam" id="PF00595">
    <property type="entry name" value="PDZ"/>
    <property type="match status" value="1"/>
</dbReference>
<reference evidence="6" key="1">
    <citation type="submission" date="2025-08" db="UniProtKB">
        <authorList>
            <consortium name="RefSeq"/>
        </authorList>
    </citation>
    <scope>IDENTIFICATION</scope>
</reference>
<feature type="compositionally biased region" description="Pro residues" evidence="1">
    <location>
        <begin position="1103"/>
        <end position="1112"/>
    </location>
</feature>
<feature type="compositionally biased region" description="Low complexity" evidence="1">
    <location>
        <begin position="1113"/>
        <end position="1135"/>
    </location>
</feature>
<feature type="region of interest" description="Disordered" evidence="1">
    <location>
        <begin position="2527"/>
        <end position="2556"/>
    </location>
</feature>
<feature type="compositionally biased region" description="Basic and acidic residues" evidence="1">
    <location>
        <begin position="742"/>
        <end position="756"/>
    </location>
</feature>
<feature type="compositionally biased region" description="Basic and acidic residues" evidence="1">
    <location>
        <begin position="1946"/>
        <end position="1956"/>
    </location>
</feature>
<dbReference type="InterPro" id="IPR036034">
    <property type="entry name" value="PDZ_sf"/>
</dbReference>
<keyword evidence="5" id="KW-1185">Reference proteome</keyword>
<dbReference type="Proteomes" id="UP000322000">
    <property type="component" value="Chromosome 5"/>
</dbReference>
<feature type="region of interest" description="Disordered" evidence="1">
    <location>
        <begin position="1836"/>
        <end position="1904"/>
    </location>
</feature>
<dbReference type="InterPro" id="IPR000008">
    <property type="entry name" value="C2_dom"/>
</dbReference>
<dbReference type="GO" id="GO:0005085">
    <property type="term" value="F:guanyl-nucleotide exchange factor activity"/>
    <property type="evidence" value="ECO:0007669"/>
    <property type="project" value="InterPro"/>
</dbReference>
<feature type="compositionally biased region" description="Basic and acidic residues" evidence="1">
    <location>
        <begin position="1888"/>
        <end position="1904"/>
    </location>
</feature>
<sequence length="2573" mass="285161">MLKWAVYGKKNQDQVNDLESEDCEHYTNNGYNNNKIRRSLDAQTVKRSKKPSRYQRRSLGSGAVRKNIRAIDKENVNYIGNTPNYYREGFIKKPEGLALKDVSNITPNTTPVKKIERRKYYLNVSKDDIPPDLPPTPPTYSRRVREAKKRKLEMASANEVFRRDSCVYKTERRIKPIDRTSFSPRLSHSTSEPSLNELSDRLSASTASSRSSFALGKINIPVCTTKTTTEGLVEIEYDEDLVINCVEKPVVPKPTVEKTTLPIFGHHIFMDNPLYFNNNDIGLSNIRPLKRTRKKSNEFESSFKSPSVDKKDVHSLIRDGCSPVSITPLSTKLAALRFSTMSTHTKSQRVMFSNDVTDYFPKVENPFTIPLRDEESSTEMENKFILGKDSTSNDTESTVSTTQMGDITLEKMIEDIIKSTKIIKSKRRILNKVPDVQIPEEIPPLETVKDLFVNPQAENKANLIKEAKYVNLSRENSLSPRNTPTKKMPVHRVNEKLLKNLPIGCFILDDGDGYNEREVRTPDIDVDIKRKGAKKRLNALNRSQSMKVFSEKGNLETTSSESTPDLYSAADERASLRLKRQRCIRRKKSTVSNESQWKGKDLKTSILTLEIGIPSPATELPNTSLCEPLSPPLSNPIVTDDYQNISMKSNVSHSSLMPYDNSHNKRSRELFGLTLEHGIPSPITPVPNLKRPGKVLSEERAHKTSKVDEDFLLTDGFTPVIEHKSIRRCLTYSPEENSISSSEEKRRSVASNRLERSSERFQALKGTIDLEIITRNDVIDVHVIRCRDLQRSTGKTDDINAYAKVVISGIPESQCLPSQRSIFQRTSVLYGKREPEFQRHLKLPLPTAIYDNQMLHISVWHRDKKYRRSEFLGCVSFPLKDAINCDISGTYFLQQGSGRGQNAAQAANEKVAKEDRVTEGDTRKMATDNIETSTNDGTKENHNDKGVSANGPSSTTASQAQAVAAALQREADEHLFLRYLELDPPEDPNAPRRAQRNGRTPFTTTRKLVRGTGGGFGFTVVWTRPPRVERVAAGGSAERAGLRAGDYLVFVGNKNVVTANEEEVRNLVKSAGQMLNIETFRRVPPNGVGIRPRLAQVTIPPSESTPPPPPRSPRAAALASPAAAARPPTACSSTSQSLDRRKLHLPQVTFSKEQTPGLTTDGRKRALLAVIAREQHYATCLQFGLVRFVSPLAERADLIAPNDHQLLFQNLEEIFRLSEDILDQVVQDDGEIQTSTVVAVYLQKTPVFLSLYKKYCLGLKRADCVLVKKSKDPSGAFSRFCTSPPIPRRRPDITSLVHKPLEQFRELLRLMRGAAAAAGAGPYDQLEKKQLQVIVEQLQSGYQDVTAGSGLMGLAGDGKPLLSVSDLESRLVFTRCKPFVLSTAGRQWIFGGELSRVEGRAVRPYWALLFSDLLLFATVSRDRVLFVTEEPVALGTVSEAQFNVRKKATEFRLLLGRAGGESPLVSCSPRTPARTRTVVLRAPSIDLKAVWQSLLQRQIYRAHTMSGTPLGSPLDSPDPQLTFSLATLDSQQRQVSASSIQRHSSLALLPASSYRSHLNMLVEERPEKEVRVSFDVRTSSDTPTPQPVRGPLSTVWRTAPTPETPSANLSPADSQTFSSHFVSSSSIEKNDEPHTSPSAQLTPEGGEAYSETSPCRWESFEADLALADLDVDPSYKHAVEERIFLPDDPLLPRMALPERPTPPTRRSSVETQTGGAGSATEGARSTRSRGSTLHLQRWMTQLPEAEELDPPEPDMEVDMKMWSVEELRKRSRELNLLEVADLVSSHEAKGASPAEKKENDRSPSKSSNSGSQITVRTSPVVVDTIPVCRQCHKKCLSKPNSPLVSQKEPPVAPTKPKTEASPQNSNSNKSSTSPCSAHCGNRKPKNFSHLERKGAIRLRPEDGPKAAMKVIDSIEQSQRMLKSTSYELKTDSPILSRSVHSNHTKSQLELRKDHSIRSPSPSSSSRNSPLSTSHTTCSSMVFNSSSNDLRMSSSNIANQVQCVIAQEKYLNEVKCVESITLTKTKTTTSSYPSPASARKEQITRQKAENVLNKVLGMNIITKRENIGSCLKTSSVFLEDDSIHDDDNDFKIERGLRRSPRMGISAVSKMNGDINKKTERTEDLNANNAIDAGSDEDLELGPLMLMGLSAINPAAHLMRVEPFKRGSAASLNNPCSRPGSLGSIKSESPVPNIAVVPPTPDFNSTNKTDDLVDESPDSPDVPDDLPYVTLKRYGTMSSLERLPSDETDDGNVRLTAQEPEASKSYNNPDPNEIAVAVSGAAGGIMGWTARAGSFVVEKMNIFSYTESVPNTSIAHKQPSFLERCLGVSDWKSNIGTEDGTGETGEGSGASGEEAWGTPSSGDLSDNLPDSEHGTLSVTDTVVIKAFIASLQKIFLLKSFPNFISIAWILPKLIGTMYLDVSMQHKNSLLSSIFQVFTRLVTQRGLTQPLRIYKIVLEIKRYVLKKMCRRMEIPSRFQSPTKSSSSYAGDDDTELMMDELLMAPTITGPTTLRPLLPRDVFRRRLEPLLEEEGSDSGSEDNKPTPTNSDDQNQRAGVRTSFKLLEGCEVVAPGAI</sequence>
<feature type="compositionally biased region" description="Polar residues" evidence="1">
    <location>
        <begin position="1930"/>
        <end position="1945"/>
    </location>
</feature>
<evidence type="ECO:0000313" key="5">
    <source>
        <dbReference type="Proteomes" id="UP000322000"/>
    </source>
</evidence>
<name>A0A7E5VI37_TRINI</name>
<feature type="compositionally biased region" description="Acidic residues" evidence="1">
    <location>
        <begin position="2210"/>
        <end position="2222"/>
    </location>
</feature>
<gene>
    <name evidence="6" type="primary">LOC113494048</name>
</gene>
<feature type="region of interest" description="Disordered" evidence="1">
    <location>
        <begin position="1930"/>
        <end position="1976"/>
    </location>
</feature>
<organism evidence="5 6">
    <name type="scientific">Trichoplusia ni</name>
    <name type="common">Cabbage looper</name>
    <dbReference type="NCBI Taxonomy" id="7111"/>
    <lineage>
        <taxon>Eukaryota</taxon>
        <taxon>Metazoa</taxon>
        <taxon>Ecdysozoa</taxon>
        <taxon>Arthropoda</taxon>
        <taxon>Hexapoda</taxon>
        <taxon>Insecta</taxon>
        <taxon>Pterygota</taxon>
        <taxon>Neoptera</taxon>
        <taxon>Endopterygota</taxon>
        <taxon>Lepidoptera</taxon>
        <taxon>Glossata</taxon>
        <taxon>Ditrysia</taxon>
        <taxon>Noctuoidea</taxon>
        <taxon>Noctuidae</taxon>
        <taxon>Plusiinae</taxon>
        <taxon>Trichoplusia</taxon>
    </lineage>
</organism>
<dbReference type="KEGG" id="tnl:113494048"/>
<dbReference type="SMART" id="SM00228">
    <property type="entry name" value="PDZ"/>
    <property type="match status" value="1"/>
</dbReference>
<dbReference type="Pfam" id="PF00168">
    <property type="entry name" value="C2"/>
    <property type="match status" value="1"/>
</dbReference>
<dbReference type="InterPro" id="IPR000219">
    <property type="entry name" value="DH_dom"/>
</dbReference>
<feature type="region of interest" description="Disordered" evidence="1">
    <location>
        <begin position="2166"/>
        <end position="2226"/>
    </location>
</feature>
<feature type="region of interest" description="Disordered" evidence="1">
    <location>
        <begin position="734"/>
        <end position="756"/>
    </location>
</feature>
<feature type="compositionally biased region" description="Polar residues" evidence="1">
    <location>
        <begin position="2541"/>
        <end position="2552"/>
    </location>
</feature>
<dbReference type="PROSITE" id="PS50106">
    <property type="entry name" value="PDZ"/>
    <property type="match status" value="1"/>
</dbReference>
<dbReference type="CTD" id="31224"/>
<feature type="compositionally biased region" description="Polar residues" evidence="1">
    <location>
        <begin position="180"/>
        <end position="197"/>
    </location>
</feature>
<feature type="region of interest" description="Disordered" evidence="1">
    <location>
        <begin position="1785"/>
        <end position="1817"/>
    </location>
</feature>
<dbReference type="InParanoid" id="A0A7E5VI37"/>
<dbReference type="Pfam" id="PF00621">
    <property type="entry name" value="RhoGEF"/>
    <property type="match status" value="1"/>
</dbReference>
<feature type="compositionally biased region" description="Low complexity" evidence="1">
    <location>
        <begin position="1614"/>
        <end position="1626"/>
    </location>
</feature>
<feature type="region of interest" description="Disordered" evidence="1">
    <location>
        <begin position="903"/>
        <end position="957"/>
    </location>
</feature>
<feature type="region of interest" description="Disordered" evidence="1">
    <location>
        <begin position="1568"/>
        <end position="1653"/>
    </location>
</feature>
<dbReference type="Gene3D" id="2.30.29.30">
    <property type="entry name" value="Pleckstrin-homology domain (PH domain)/Phosphotyrosine-binding domain (PTB)"/>
    <property type="match status" value="1"/>
</dbReference>
<evidence type="ECO:0000259" key="3">
    <source>
        <dbReference type="PROSITE" id="PS50010"/>
    </source>
</evidence>
<dbReference type="RefSeq" id="XP_026727983.1">
    <property type="nucleotide sequence ID" value="XM_026872182.1"/>
</dbReference>
<dbReference type="InterPro" id="IPR035892">
    <property type="entry name" value="C2_domain_sf"/>
</dbReference>
<dbReference type="GeneID" id="113494048"/>
<dbReference type="SUPFAM" id="SSF50729">
    <property type="entry name" value="PH domain-like"/>
    <property type="match status" value="1"/>
</dbReference>
<feature type="compositionally biased region" description="Basic and acidic residues" evidence="1">
    <location>
        <begin position="910"/>
        <end position="926"/>
    </location>
</feature>
<dbReference type="Pfam" id="PF16056">
    <property type="entry name" value="DUF4799"/>
    <property type="match status" value="1"/>
</dbReference>
<feature type="compositionally biased region" description="Polar residues" evidence="1">
    <location>
        <begin position="1804"/>
        <end position="1817"/>
    </location>
</feature>
<dbReference type="SUPFAM" id="SSF50156">
    <property type="entry name" value="PDZ domain-like"/>
    <property type="match status" value="1"/>
</dbReference>
<feature type="region of interest" description="Disordered" evidence="1">
    <location>
        <begin position="179"/>
        <end position="202"/>
    </location>
</feature>
<dbReference type="InterPro" id="IPR035899">
    <property type="entry name" value="DBL_dom_sf"/>
</dbReference>
<feature type="domain" description="PDZ" evidence="4">
    <location>
        <begin position="1005"/>
        <end position="1083"/>
    </location>
</feature>
<dbReference type="Gene3D" id="2.30.42.10">
    <property type="match status" value="1"/>
</dbReference>
<accession>A0A7E5VI37</accession>
<dbReference type="InterPro" id="IPR001478">
    <property type="entry name" value="PDZ"/>
</dbReference>
<dbReference type="GO" id="GO:0005886">
    <property type="term" value="C:plasma membrane"/>
    <property type="evidence" value="ECO:0007669"/>
    <property type="project" value="TreeGrafter"/>
</dbReference>
<dbReference type="OrthoDB" id="410721at2759"/>
<evidence type="ECO:0000259" key="2">
    <source>
        <dbReference type="PROSITE" id="PS50004"/>
    </source>
</evidence>
<evidence type="ECO:0000313" key="6">
    <source>
        <dbReference type="RefSeq" id="XP_026727983.1"/>
    </source>
</evidence>
<dbReference type="FunCoup" id="A0A7E5VI37">
    <property type="interactions" value="10"/>
</dbReference>
<dbReference type="PANTHER" id="PTHR46848">
    <property type="entry name" value="REGULATOR OF G-PROTEIN SIGNALING 3"/>
    <property type="match status" value="1"/>
</dbReference>
<dbReference type="GO" id="GO:0005634">
    <property type="term" value="C:nucleus"/>
    <property type="evidence" value="ECO:0007669"/>
    <property type="project" value="TreeGrafter"/>
</dbReference>
<dbReference type="PANTHER" id="PTHR46848:SF1">
    <property type="entry name" value="REGULATOR OF G-PROTEIN SIGNALING 3"/>
    <property type="match status" value="1"/>
</dbReference>
<dbReference type="SUPFAM" id="SSF48065">
    <property type="entry name" value="DBL homology domain (DH-domain)"/>
    <property type="match status" value="1"/>
</dbReference>
<feature type="compositionally biased region" description="Low complexity" evidence="1">
    <location>
        <begin position="1861"/>
        <end position="1876"/>
    </location>
</feature>
<feature type="region of interest" description="Disordered" evidence="1">
    <location>
        <begin position="1097"/>
        <end position="1138"/>
    </location>
</feature>
<feature type="region of interest" description="Disordered" evidence="1">
    <location>
        <begin position="2331"/>
        <end position="2368"/>
    </location>
</feature>
<dbReference type="SUPFAM" id="SSF49562">
    <property type="entry name" value="C2 domain (Calcium/lipid-binding domain, CaLB)"/>
    <property type="match status" value="1"/>
</dbReference>